<feature type="transmembrane region" description="Helical" evidence="6">
    <location>
        <begin position="43"/>
        <end position="61"/>
    </location>
</feature>
<keyword evidence="2" id="KW-0677">Repeat</keyword>
<feature type="transmembrane region" description="Helical" evidence="6">
    <location>
        <begin position="111"/>
        <end position="131"/>
    </location>
</feature>
<protein>
    <submittedName>
        <fullName evidence="7">Oidioi.mRNA.OKI2018_I69.chr1.g800.t1.cds</fullName>
    </submittedName>
</protein>
<feature type="transmembrane region" description="Helical" evidence="6">
    <location>
        <begin position="167"/>
        <end position="190"/>
    </location>
</feature>
<keyword evidence="3" id="KW-0040">ANK repeat</keyword>
<keyword evidence="8" id="KW-1185">Reference proteome</keyword>
<evidence type="ECO:0000313" key="7">
    <source>
        <dbReference type="EMBL" id="CAG5103504.1"/>
    </source>
</evidence>
<feature type="transmembrane region" description="Helical" evidence="6">
    <location>
        <begin position="82"/>
        <end position="105"/>
    </location>
</feature>
<evidence type="ECO:0000256" key="6">
    <source>
        <dbReference type="SAM" id="Phobius"/>
    </source>
</evidence>
<evidence type="ECO:0000256" key="2">
    <source>
        <dbReference type="ARBA" id="ARBA00022737"/>
    </source>
</evidence>
<keyword evidence="6" id="KW-1133">Transmembrane helix</keyword>
<organism evidence="7 8">
    <name type="scientific">Oikopleura dioica</name>
    <name type="common">Tunicate</name>
    <dbReference type="NCBI Taxonomy" id="34765"/>
    <lineage>
        <taxon>Eukaryota</taxon>
        <taxon>Metazoa</taxon>
        <taxon>Chordata</taxon>
        <taxon>Tunicata</taxon>
        <taxon>Appendicularia</taxon>
        <taxon>Copelata</taxon>
        <taxon>Oikopleuridae</taxon>
        <taxon>Oikopleura</taxon>
    </lineage>
</organism>
<feature type="transmembrane region" description="Helical" evidence="6">
    <location>
        <begin position="14"/>
        <end position="31"/>
    </location>
</feature>
<reference evidence="7 8" key="1">
    <citation type="submission" date="2021-04" db="EMBL/GenBank/DDBJ databases">
        <authorList>
            <person name="Bliznina A."/>
        </authorList>
    </citation>
    <scope>NUCLEOTIDE SEQUENCE [LARGE SCALE GENOMIC DNA]</scope>
</reference>
<name>A0ABN7ST56_OIKDI</name>
<proteinExistence type="predicted"/>
<evidence type="ECO:0000256" key="5">
    <source>
        <dbReference type="ARBA" id="ARBA00023303"/>
    </source>
</evidence>
<keyword evidence="1" id="KW-0813">Transport</keyword>
<dbReference type="PANTHER" id="PTHR47143:SF3">
    <property type="entry name" value="PWWP DOMAIN-CONTAINING PROTEIN"/>
    <property type="match status" value="1"/>
</dbReference>
<dbReference type="PANTHER" id="PTHR47143">
    <property type="entry name" value="TRANSIENT RECEPTOR POTENTIAL CATION CHANNEL PROTEIN PAINLESS"/>
    <property type="match status" value="1"/>
</dbReference>
<sequence>MNLSYERLQYLRKIPNWIEVALYISTIIFVINIDSEYNLVETWQWKCGVVVIWLAWIVFFIKLMNIPKMGYYLIMMGKVTMTWIYFGMVFLVFIFAFTIILYLLFMNHASFHTLFLSLMSTIFMLILSYNWSAVVKPPCDPYNNTQITEGPEAECFDYHGMSAGYQIGMLIIATMVIAMPIVIVNMLIALSVDDVCAVSQEANLKKIAIRVRQSLSSIYKLPNKYRVDTMNVPAIKFILNPKYYRSWWDKVLNNEIKLEELEQKSVVVELYEEVNDRSTTVESHISDLSTKISNLTEKLDDQDDRFKSLFTRLNNGIEKQRPGAGRRQRFLTHT</sequence>
<accession>A0ABN7ST56</accession>
<dbReference type="Gene3D" id="1.10.287.70">
    <property type="match status" value="1"/>
</dbReference>
<keyword evidence="5" id="KW-0407">Ion channel</keyword>
<dbReference type="EMBL" id="OU015566">
    <property type="protein sequence ID" value="CAG5103504.1"/>
    <property type="molecule type" value="Genomic_DNA"/>
</dbReference>
<evidence type="ECO:0000313" key="8">
    <source>
        <dbReference type="Proteomes" id="UP001158576"/>
    </source>
</evidence>
<keyword evidence="6" id="KW-0472">Membrane</keyword>
<evidence type="ECO:0000256" key="4">
    <source>
        <dbReference type="ARBA" id="ARBA00023065"/>
    </source>
</evidence>
<dbReference type="Proteomes" id="UP001158576">
    <property type="component" value="Chromosome 1"/>
</dbReference>
<gene>
    <name evidence="7" type="ORF">OKIOD_LOCUS9565</name>
</gene>
<evidence type="ECO:0000256" key="1">
    <source>
        <dbReference type="ARBA" id="ARBA00022448"/>
    </source>
</evidence>
<keyword evidence="4" id="KW-0406">Ion transport</keyword>
<evidence type="ECO:0000256" key="3">
    <source>
        <dbReference type="ARBA" id="ARBA00023043"/>
    </source>
</evidence>
<keyword evidence="6" id="KW-0812">Transmembrane</keyword>
<dbReference type="InterPro" id="IPR052076">
    <property type="entry name" value="TRP_cation_channel"/>
</dbReference>